<evidence type="ECO:0000259" key="7">
    <source>
        <dbReference type="PROSITE" id="PS00281"/>
    </source>
</evidence>
<dbReference type="PANTHER" id="PTHR33479:SF22">
    <property type="entry name" value="BOWMAN-BIRK TYPE BRAN TRYPSIN INHIBITOR"/>
    <property type="match status" value="1"/>
</dbReference>
<keyword evidence="4" id="KW-1015">Disulfide bond</keyword>
<sequence>WKRCVVPSMLLMLSLESALLVAAGRPSTASILLPSQGKGQAGMLPVPVPVVAAKKKGGDEERPWKCCDFGVCYRALPRACRCLDEVEQCAPTCKSCQPAPSDPSRHVCNDRYTGDIGPTCTETVAAAILNYGAQGTGQDAQVIVAGGN</sequence>
<feature type="chain" id="PRO_5003280468" evidence="6">
    <location>
        <begin position="24"/>
        <end position="148"/>
    </location>
</feature>
<dbReference type="Gene3D" id="2.10.69.10">
    <property type="entry name" value="Cysteine Protease (Bromelain) Inhibitor, subunit H"/>
    <property type="match status" value="1"/>
</dbReference>
<dbReference type="InterPro" id="IPR000877">
    <property type="entry name" value="Prot_inh_BBI"/>
</dbReference>
<evidence type="ECO:0000313" key="8">
    <source>
        <dbReference type="EMBL" id="BAJ88450.1"/>
    </source>
</evidence>
<dbReference type="GO" id="GO:0005576">
    <property type="term" value="C:extracellular region"/>
    <property type="evidence" value="ECO:0007669"/>
    <property type="project" value="InterPro"/>
</dbReference>
<feature type="signal peptide" evidence="6">
    <location>
        <begin position="1"/>
        <end position="23"/>
    </location>
</feature>
<dbReference type="SMART" id="SM00269">
    <property type="entry name" value="BowB"/>
    <property type="match status" value="1"/>
</dbReference>
<evidence type="ECO:0000256" key="3">
    <source>
        <dbReference type="ARBA" id="ARBA00022900"/>
    </source>
</evidence>
<dbReference type="GO" id="GO:0004867">
    <property type="term" value="F:serine-type endopeptidase inhibitor activity"/>
    <property type="evidence" value="ECO:0007669"/>
    <property type="project" value="UniProtKB-KW"/>
</dbReference>
<evidence type="ECO:0000256" key="2">
    <source>
        <dbReference type="ARBA" id="ARBA00022690"/>
    </source>
</evidence>
<dbReference type="PANTHER" id="PTHR33479">
    <property type="entry name" value="BOWMAN-BIRK TYPE BRAN TRYPSIN INHIBITOR"/>
    <property type="match status" value="1"/>
</dbReference>
<evidence type="ECO:0000256" key="1">
    <source>
        <dbReference type="ARBA" id="ARBA00008506"/>
    </source>
</evidence>
<protein>
    <submittedName>
        <fullName evidence="8">Predicted protein</fullName>
    </submittedName>
</protein>
<proteinExistence type="evidence at transcript level"/>
<dbReference type="SUPFAM" id="SSF57247">
    <property type="entry name" value="Bowman-Birk inhibitor, BBI"/>
    <property type="match status" value="1"/>
</dbReference>
<comment type="similarity">
    <text evidence="1 5">Belongs to the Bowman-Birk serine protease inhibitor family.</text>
</comment>
<dbReference type="InterPro" id="IPR035995">
    <property type="entry name" value="Bowman-Birk_prot_inh"/>
</dbReference>
<reference evidence="8" key="1">
    <citation type="journal article" date="2011" name="Plant Physiol.">
        <title>Comprehensive sequence analysis of 24,783 barley full-length cDNAs derived from 12 clone libraries.</title>
        <authorList>
            <person name="Matsumoto T."/>
            <person name="Tanaka T."/>
            <person name="Sakai H."/>
            <person name="Amano N."/>
            <person name="Kanamori H."/>
            <person name="Kurita K."/>
            <person name="Kikuta A."/>
            <person name="Kamiya K."/>
            <person name="Yamamoto M."/>
            <person name="Ikawa H."/>
            <person name="Fujii N."/>
            <person name="Hori K."/>
            <person name="Itoh T."/>
            <person name="Sato K."/>
        </authorList>
    </citation>
    <scope>NUCLEOTIDE SEQUENCE</scope>
    <source>
        <tissue evidence="8">Shoot</tissue>
    </source>
</reference>
<accession>F2D029</accession>
<evidence type="ECO:0000256" key="5">
    <source>
        <dbReference type="RuleBase" id="RU003856"/>
    </source>
</evidence>
<feature type="non-terminal residue" evidence="8">
    <location>
        <position position="1"/>
    </location>
</feature>
<evidence type="ECO:0000256" key="6">
    <source>
        <dbReference type="SAM" id="SignalP"/>
    </source>
</evidence>
<keyword evidence="2 5" id="KW-0646">Protease inhibitor</keyword>
<dbReference type="Pfam" id="PF00228">
    <property type="entry name" value="Bowman-Birk_leg"/>
    <property type="match status" value="1"/>
</dbReference>
<organism evidence="8">
    <name type="scientific">Hordeum vulgare subsp. vulgare</name>
    <name type="common">Domesticated barley</name>
    <dbReference type="NCBI Taxonomy" id="112509"/>
    <lineage>
        <taxon>Eukaryota</taxon>
        <taxon>Viridiplantae</taxon>
        <taxon>Streptophyta</taxon>
        <taxon>Embryophyta</taxon>
        <taxon>Tracheophyta</taxon>
        <taxon>Spermatophyta</taxon>
        <taxon>Magnoliopsida</taxon>
        <taxon>Liliopsida</taxon>
        <taxon>Poales</taxon>
        <taxon>Poaceae</taxon>
        <taxon>BOP clade</taxon>
        <taxon>Pooideae</taxon>
        <taxon>Triticodae</taxon>
        <taxon>Triticeae</taxon>
        <taxon>Hordeinae</taxon>
        <taxon>Hordeum</taxon>
    </lineage>
</organism>
<evidence type="ECO:0000256" key="4">
    <source>
        <dbReference type="ARBA" id="ARBA00023157"/>
    </source>
</evidence>
<dbReference type="EMBL" id="AK357236">
    <property type="protein sequence ID" value="BAJ88450.1"/>
    <property type="molecule type" value="mRNA"/>
</dbReference>
<keyword evidence="6" id="KW-0732">Signal</keyword>
<dbReference type="CDD" id="cd00023">
    <property type="entry name" value="BBI"/>
    <property type="match status" value="1"/>
</dbReference>
<keyword evidence="3 5" id="KW-0722">Serine protease inhibitor</keyword>
<dbReference type="AlphaFoldDB" id="F2D029"/>
<dbReference type="PROSITE" id="PS00281">
    <property type="entry name" value="BOWMAN_BIRK"/>
    <property type="match status" value="1"/>
</dbReference>
<name>F2D029_HORVV</name>
<feature type="domain" description="Bowman-Birk serine protease inhibitors family" evidence="7">
    <location>
        <begin position="82"/>
        <end position="96"/>
    </location>
</feature>